<dbReference type="AlphaFoldDB" id="A0A7G6VQW8"/>
<dbReference type="CDD" id="cd00761">
    <property type="entry name" value="Glyco_tranf_GTA_type"/>
    <property type="match status" value="1"/>
</dbReference>
<dbReference type="InterPro" id="IPR029044">
    <property type="entry name" value="Nucleotide-diphossugar_trans"/>
</dbReference>
<evidence type="ECO:0000259" key="2">
    <source>
        <dbReference type="Pfam" id="PF00535"/>
    </source>
</evidence>
<dbReference type="Proteomes" id="UP000515297">
    <property type="component" value="Chromosome"/>
</dbReference>
<organism evidence="3 4">
    <name type="scientific">Croceicoccus marinus</name>
    <dbReference type="NCBI Taxonomy" id="450378"/>
    <lineage>
        <taxon>Bacteria</taxon>
        <taxon>Pseudomonadati</taxon>
        <taxon>Pseudomonadota</taxon>
        <taxon>Alphaproteobacteria</taxon>
        <taxon>Sphingomonadales</taxon>
        <taxon>Erythrobacteraceae</taxon>
        <taxon>Croceicoccus</taxon>
    </lineage>
</organism>
<dbReference type="Gene3D" id="3.90.550.10">
    <property type="entry name" value="Spore Coat Polysaccharide Biosynthesis Protein SpsA, Chain A"/>
    <property type="match status" value="1"/>
</dbReference>
<keyword evidence="3" id="KW-0808">Transferase</keyword>
<proteinExistence type="predicted"/>
<feature type="domain" description="Glycosyltransferase 2-like" evidence="2">
    <location>
        <begin position="11"/>
        <end position="147"/>
    </location>
</feature>
<name>A0A7G6VQW8_9SPHN</name>
<feature type="compositionally biased region" description="Basic and acidic residues" evidence="1">
    <location>
        <begin position="317"/>
        <end position="331"/>
    </location>
</feature>
<evidence type="ECO:0000256" key="1">
    <source>
        <dbReference type="SAM" id="MobiDB-lite"/>
    </source>
</evidence>
<dbReference type="PANTHER" id="PTHR43685">
    <property type="entry name" value="GLYCOSYLTRANSFERASE"/>
    <property type="match status" value="1"/>
</dbReference>
<feature type="region of interest" description="Disordered" evidence="1">
    <location>
        <begin position="304"/>
        <end position="331"/>
    </location>
</feature>
<accession>A0A7G6VQW8</accession>
<sequence length="331" mass="37191">MNSVKCRLVLAMPVYNGENFVEEAIKSILEQDYAEFRLIVTDNASTDGTEDIVRALAKSDDRVNYVRNRQNLGASRNYNLGFELSEGEYLKWCAHDDLLSSNYLRDCVAALDADPGLAIAFGRSISVDTKGRRLPTGGWDTPDIDDTDAADRFERIIDLFGRMCFPIFGVMRRSALAKTDLHPSYYGSDQALLAELALRGRWKRVEEAILWNRDHEQRSLAIEDKLERAMWQGGTRNRLAAAEHWQLLVHLLKICGQHRDVADPRVLRKAVLKRSLQPKQMGRYVLEMASLVSPAMARRMRSLVTGAPPQPQAAAKKAGESARTDKKMGAA</sequence>
<evidence type="ECO:0000313" key="3">
    <source>
        <dbReference type="EMBL" id="QNE04133.1"/>
    </source>
</evidence>
<dbReference type="RefSeq" id="WP_185883439.1">
    <property type="nucleotide sequence ID" value="NZ_CP060052.1"/>
</dbReference>
<dbReference type="EMBL" id="CP060052">
    <property type="protein sequence ID" value="QNE04133.1"/>
    <property type="molecule type" value="Genomic_DNA"/>
</dbReference>
<evidence type="ECO:0000313" key="4">
    <source>
        <dbReference type="Proteomes" id="UP000515297"/>
    </source>
</evidence>
<protein>
    <submittedName>
        <fullName evidence="3">Glycosyltransferase family 2 protein</fullName>
    </submittedName>
</protein>
<reference evidence="3 4" key="1">
    <citation type="submission" date="2020-08" db="EMBL/GenBank/DDBJ databases">
        <authorList>
            <person name="Liu G."/>
            <person name="Sun C."/>
        </authorList>
    </citation>
    <scope>NUCLEOTIDE SEQUENCE [LARGE SCALE GENOMIC DNA]</scope>
    <source>
        <strain evidence="3 4">OT19</strain>
    </source>
</reference>
<dbReference type="PANTHER" id="PTHR43685:SF2">
    <property type="entry name" value="GLYCOSYLTRANSFERASE 2-LIKE DOMAIN-CONTAINING PROTEIN"/>
    <property type="match status" value="1"/>
</dbReference>
<dbReference type="InterPro" id="IPR001173">
    <property type="entry name" value="Glyco_trans_2-like"/>
</dbReference>
<dbReference type="GO" id="GO:0016740">
    <property type="term" value="F:transferase activity"/>
    <property type="evidence" value="ECO:0007669"/>
    <property type="project" value="UniProtKB-KW"/>
</dbReference>
<gene>
    <name evidence="3" type="ORF">H4O24_08950</name>
</gene>
<dbReference type="InterPro" id="IPR050834">
    <property type="entry name" value="Glycosyltransf_2"/>
</dbReference>
<dbReference type="SUPFAM" id="SSF53448">
    <property type="entry name" value="Nucleotide-diphospho-sugar transferases"/>
    <property type="match status" value="1"/>
</dbReference>
<dbReference type="Pfam" id="PF00535">
    <property type="entry name" value="Glycos_transf_2"/>
    <property type="match status" value="1"/>
</dbReference>